<sequence>MQDIDEDLHIRQLGVLISEMQQLDVKIEPTLGLSIGLLAEDGLSRGLGLHSNVYWDDINKPEIGKRGAVQLGVSSGREWYSRWNCMKELVIESVGKGVDDMKEGDHVLTIFNGECGECAYCLVQ</sequence>
<dbReference type="Gene3D" id="3.90.180.10">
    <property type="entry name" value="Medium-chain alcohol dehydrogenases, catalytic domain"/>
    <property type="match status" value="1"/>
</dbReference>
<evidence type="ECO:0000313" key="2">
    <source>
        <dbReference type="Proteomes" id="UP000245207"/>
    </source>
</evidence>
<organism evidence="1 2">
    <name type="scientific">Artemisia annua</name>
    <name type="common">Sweet wormwood</name>
    <dbReference type="NCBI Taxonomy" id="35608"/>
    <lineage>
        <taxon>Eukaryota</taxon>
        <taxon>Viridiplantae</taxon>
        <taxon>Streptophyta</taxon>
        <taxon>Embryophyta</taxon>
        <taxon>Tracheophyta</taxon>
        <taxon>Spermatophyta</taxon>
        <taxon>Magnoliopsida</taxon>
        <taxon>eudicotyledons</taxon>
        <taxon>Gunneridae</taxon>
        <taxon>Pentapetalae</taxon>
        <taxon>asterids</taxon>
        <taxon>campanulids</taxon>
        <taxon>Asterales</taxon>
        <taxon>Asteraceae</taxon>
        <taxon>Asteroideae</taxon>
        <taxon>Anthemideae</taxon>
        <taxon>Artemisiinae</taxon>
        <taxon>Artemisia</taxon>
    </lineage>
</organism>
<dbReference type="AlphaFoldDB" id="A0A2U1MPJ6"/>
<dbReference type="OrthoDB" id="417550at2759"/>
<dbReference type="STRING" id="35608.A0A2U1MPJ6"/>
<reference evidence="1 2" key="1">
    <citation type="journal article" date="2018" name="Mol. Plant">
        <title>The genome of Artemisia annua provides insight into the evolution of Asteraceae family and artemisinin biosynthesis.</title>
        <authorList>
            <person name="Shen Q."/>
            <person name="Zhang L."/>
            <person name="Liao Z."/>
            <person name="Wang S."/>
            <person name="Yan T."/>
            <person name="Shi P."/>
            <person name="Liu M."/>
            <person name="Fu X."/>
            <person name="Pan Q."/>
            <person name="Wang Y."/>
            <person name="Lv Z."/>
            <person name="Lu X."/>
            <person name="Zhang F."/>
            <person name="Jiang W."/>
            <person name="Ma Y."/>
            <person name="Chen M."/>
            <person name="Hao X."/>
            <person name="Li L."/>
            <person name="Tang Y."/>
            <person name="Lv G."/>
            <person name="Zhou Y."/>
            <person name="Sun X."/>
            <person name="Brodelius P.E."/>
            <person name="Rose J.K.C."/>
            <person name="Tang K."/>
        </authorList>
    </citation>
    <scope>NUCLEOTIDE SEQUENCE [LARGE SCALE GENOMIC DNA]</scope>
    <source>
        <strain evidence="2">cv. Huhao1</strain>
        <tissue evidence="1">Leaf</tissue>
    </source>
</reference>
<dbReference type="Proteomes" id="UP000245207">
    <property type="component" value="Unassembled WGS sequence"/>
</dbReference>
<gene>
    <name evidence="1" type="ORF">CTI12_AA355620</name>
</gene>
<protein>
    <submittedName>
        <fullName evidence="1">GroES-like zinc-binding dehydrogenase family protein</fullName>
    </submittedName>
</protein>
<evidence type="ECO:0000313" key="1">
    <source>
        <dbReference type="EMBL" id="PWA63170.1"/>
    </source>
</evidence>
<dbReference type="EMBL" id="PKPP01004698">
    <property type="protein sequence ID" value="PWA63170.1"/>
    <property type="molecule type" value="Genomic_DNA"/>
</dbReference>
<keyword evidence="2" id="KW-1185">Reference proteome</keyword>
<proteinExistence type="predicted"/>
<dbReference type="InterPro" id="IPR011032">
    <property type="entry name" value="GroES-like_sf"/>
</dbReference>
<comment type="caution">
    <text evidence="1">The sequence shown here is derived from an EMBL/GenBank/DDBJ whole genome shotgun (WGS) entry which is preliminary data.</text>
</comment>
<name>A0A2U1MPJ6_ARTAN</name>
<accession>A0A2U1MPJ6</accession>
<dbReference type="SUPFAM" id="SSF50129">
    <property type="entry name" value="GroES-like"/>
    <property type="match status" value="1"/>
</dbReference>